<evidence type="ECO:0000313" key="7">
    <source>
        <dbReference type="Proteomes" id="UP000315971"/>
    </source>
</evidence>
<dbReference type="SUPFAM" id="SSF51412">
    <property type="entry name" value="Inosine monophosphate dehydrogenase (IMPDH)"/>
    <property type="match status" value="1"/>
</dbReference>
<evidence type="ECO:0000256" key="2">
    <source>
        <dbReference type="ARBA" id="ARBA00022630"/>
    </source>
</evidence>
<dbReference type="RefSeq" id="WP_142600786.1">
    <property type="nucleotide sequence ID" value="NZ_FXSZ01000001.1"/>
</dbReference>
<name>A0A521AMA4_9SPHI</name>
<sequence length="345" mass="37546">MQIKNPLTQGLSIHYPIMMAPMFLVSNLEMVKAAISSGIMGVFPTLNYRNDGELVNVLTALKQFSADQSYLRGNYGVNLIVQKSNPLYEQHLRICVEHKVPFYITSLGNPKEVIDVAHAYGAQVYCDVTNIEHAAKCASLGCDGFIAVGQGAGGHAGPNPLHLLIPSLHKHFPNIPIVAAGGIANGAGLLSILSLGAAGASIGTRFIASTEADVSDAYKQAIVDNHMQDVVLTEKLSGTPCNIINTPYAKQIGYKQGWLERLLSKNKTTKKYFKMLVQIRGMKKLKAAVQPGNYKSLWCAGQSVELIDDIKPVKEIVNSLITELEDAYSNLQNELKTESFSQMIE</sequence>
<dbReference type="PANTHER" id="PTHR42747">
    <property type="entry name" value="NITRONATE MONOOXYGENASE-RELATED"/>
    <property type="match status" value="1"/>
</dbReference>
<protein>
    <submittedName>
        <fullName evidence="6">Nitronate monooxygenase</fullName>
    </submittedName>
</protein>
<organism evidence="6 7">
    <name type="scientific">Solitalea koreensis</name>
    <dbReference type="NCBI Taxonomy" id="543615"/>
    <lineage>
        <taxon>Bacteria</taxon>
        <taxon>Pseudomonadati</taxon>
        <taxon>Bacteroidota</taxon>
        <taxon>Sphingobacteriia</taxon>
        <taxon>Sphingobacteriales</taxon>
        <taxon>Sphingobacteriaceae</taxon>
        <taxon>Solitalea</taxon>
    </lineage>
</organism>
<dbReference type="AlphaFoldDB" id="A0A521AMA4"/>
<dbReference type="Gene3D" id="3.20.20.70">
    <property type="entry name" value="Aldolase class I"/>
    <property type="match status" value="1"/>
</dbReference>
<comment type="similarity">
    <text evidence="1">Belongs to the nitronate monooxygenase family. NMO class I subfamily.</text>
</comment>
<evidence type="ECO:0000256" key="1">
    <source>
        <dbReference type="ARBA" id="ARBA00009881"/>
    </source>
</evidence>
<keyword evidence="3" id="KW-0288">FMN</keyword>
<dbReference type="OrthoDB" id="9778912at2"/>
<keyword evidence="4" id="KW-0560">Oxidoreductase</keyword>
<accession>A0A521AMA4</accession>
<keyword evidence="5 6" id="KW-0503">Monooxygenase</keyword>
<keyword evidence="2" id="KW-0285">Flavoprotein</keyword>
<evidence type="ECO:0000256" key="3">
    <source>
        <dbReference type="ARBA" id="ARBA00022643"/>
    </source>
</evidence>
<gene>
    <name evidence="6" type="ORF">SAMN06265350_101254</name>
</gene>
<evidence type="ECO:0000313" key="6">
    <source>
        <dbReference type="EMBL" id="SMO35901.1"/>
    </source>
</evidence>
<evidence type="ECO:0000256" key="5">
    <source>
        <dbReference type="ARBA" id="ARBA00023033"/>
    </source>
</evidence>
<dbReference type="EMBL" id="FXSZ01000001">
    <property type="protein sequence ID" value="SMO35901.1"/>
    <property type="molecule type" value="Genomic_DNA"/>
</dbReference>
<reference evidence="6 7" key="1">
    <citation type="submission" date="2017-05" db="EMBL/GenBank/DDBJ databases">
        <authorList>
            <person name="Varghese N."/>
            <person name="Submissions S."/>
        </authorList>
    </citation>
    <scope>NUCLEOTIDE SEQUENCE [LARGE SCALE GENOMIC DNA]</scope>
    <source>
        <strain evidence="6 7">DSM 21342</strain>
    </source>
</reference>
<dbReference type="Proteomes" id="UP000315971">
    <property type="component" value="Unassembled WGS sequence"/>
</dbReference>
<dbReference type="InterPro" id="IPR004136">
    <property type="entry name" value="NMO"/>
</dbReference>
<dbReference type="GO" id="GO:0018580">
    <property type="term" value="F:nitronate monooxygenase activity"/>
    <property type="evidence" value="ECO:0007669"/>
    <property type="project" value="InterPro"/>
</dbReference>
<dbReference type="InterPro" id="IPR013785">
    <property type="entry name" value="Aldolase_TIM"/>
</dbReference>
<dbReference type="PANTHER" id="PTHR42747:SF4">
    <property type="entry name" value="BLR1330 PROTEIN"/>
    <property type="match status" value="1"/>
</dbReference>
<dbReference type="CDD" id="cd04730">
    <property type="entry name" value="NPD_like"/>
    <property type="match status" value="1"/>
</dbReference>
<evidence type="ECO:0000256" key="4">
    <source>
        <dbReference type="ARBA" id="ARBA00023002"/>
    </source>
</evidence>
<keyword evidence="7" id="KW-1185">Reference proteome</keyword>
<proteinExistence type="inferred from homology"/>
<dbReference type="Pfam" id="PF03060">
    <property type="entry name" value="NMO"/>
    <property type="match status" value="1"/>
</dbReference>